<evidence type="ECO:0008006" key="3">
    <source>
        <dbReference type="Google" id="ProtNLM"/>
    </source>
</evidence>
<dbReference type="Proteomes" id="UP000186894">
    <property type="component" value="Unassembled WGS sequence"/>
</dbReference>
<keyword evidence="2" id="KW-1185">Reference proteome</keyword>
<protein>
    <recommendedName>
        <fullName evidence="3">Heme oxygenase</fullName>
    </recommendedName>
</protein>
<comment type="caution">
    <text evidence="1">The sequence shown here is derived from an EMBL/GenBank/DDBJ whole genome shotgun (WGS) entry which is preliminary data.</text>
</comment>
<dbReference type="GO" id="GO:0004392">
    <property type="term" value="F:heme oxygenase (decyclizing) activity"/>
    <property type="evidence" value="ECO:0007669"/>
    <property type="project" value="InterPro"/>
</dbReference>
<reference evidence="1 2" key="1">
    <citation type="submission" date="2016-09" db="EMBL/GenBank/DDBJ databases">
        <title>Rhizobium oryziradicis sp. nov., isolated from the root of rice.</title>
        <authorList>
            <person name="Zhao J."/>
            <person name="Zhang X."/>
        </authorList>
    </citation>
    <scope>NUCLEOTIDE SEQUENCE [LARGE SCALE GENOMIC DNA]</scope>
    <source>
        <strain evidence="1 2">N19</strain>
    </source>
</reference>
<dbReference type="InterPro" id="IPR016053">
    <property type="entry name" value="Haem_Oase-like"/>
</dbReference>
<name>A0A1Q8ZQK2_9HYPH</name>
<dbReference type="STRING" id="1867956.BJF95_06635"/>
<dbReference type="InterPro" id="IPR016084">
    <property type="entry name" value="Haem_Oase-like_multi-hlx"/>
</dbReference>
<dbReference type="Gene3D" id="1.20.910.10">
    <property type="entry name" value="Heme oxygenase-like"/>
    <property type="match status" value="1"/>
</dbReference>
<sequence>MISNAIRADLSALGLHADAAEETTEIATPQPEQIEDWLGLFYVLEGSSLGAKLLVKRAASLNITESNGASHLAVQAGNAANWSAFLGVLEAMQHLNEARMIHWANETFSFAHQAFETVMENNLADH</sequence>
<gene>
    <name evidence="1" type="ORF">BJF95_06635</name>
</gene>
<evidence type="ECO:0000313" key="2">
    <source>
        <dbReference type="Proteomes" id="UP000186894"/>
    </source>
</evidence>
<dbReference type="GO" id="GO:0006788">
    <property type="term" value="P:heme oxidation"/>
    <property type="evidence" value="ECO:0007669"/>
    <property type="project" value="InterPro"/>
</dbReference>
<accession>A0A1Q8ZQK2</accession>
<dbReference type="AlphaFoldDB" id="A0A1Q8ZQK2"/>
<dbReference type="SUPFAM" id="SSF48613">
    <property type="entry name" value="Heme oxygenase-like"/>
    <property type="match status" value="1"/>
</dbReference>
<dbReference type="Pfam" id="PF01126">
    <property type="entry name" value="Heme_oxygenase"/>
    <property type="match status" value="1"/>
</dbReference>
<dbReference type="EMBL" id="MKIM01000027">
    <property type="protein sequence ID" value="OLP44230.1"/>
    <property type="molecule type" value="Genomic_DNA"/>
</dbReference>
<proteinExistence type="predicted"/>
<organism evidence="1 2">
    <name type="scientific">Rhizobium oryziradicis</name>
    <dbReference type="NCBI Taxonomy" id="1867956"/>
    <lineage>
        <taxon>Bacteria</taxon>
        <taxon>Pseudomonadati</taxon>
        <taxon>Pseudomonadota</taxon>
        <taxon>Alphaproteobacteria</taxon>
        <taxon>Hyphomicrobiales</taxon>
        <taxon>Rhizobiaceae</taxon>
        <taxon>Rhizobium/Agrobacterium group</taxon>
        <taxon>Rhizobium</taxon>
    </lineage>
</organism>
<dbReference type="CDD" id="cd19166">
    <property type="entry name" value="HemeO-bac"/>
    <property type="match status" value="1"/>
</dbReference>
<evidence type="ECO:0000313" key="1">
    <source>
        <dbReference type="EMBL" id="OLP44230.1"/>
    </source>
</evidence>